<keyword evidence="11" id="KW-1185">Reference proteome</keyword>
<dbReference type="InterPro" id="IPR017800">
    <property type="entry name" value="ADOP"/>
</dbReference>
<dbReference type="NCBIfam" id="TIGR03434">
    <property type="entry name" value="ADOP"/>
    <property type="match status" value="1"/>
</dbReference>
<evidence type="ECO:0000256" key="7">
    <source>
        <dbReference type="SAM" id="Phobius"/>
    </source>
</evidence>
<reference evidence="10 11" key="1">
    <citation type="submission" date="2020-08" db="EMBL/GenBank/DDBJ databases">
        <title>Edaphobacter telluris sp. nov. and Acidobacterium dinghuensis sp. nov., two acidobacteria isolated from forest soil.</title>
        <authorList>
            <person name="Fu J."/>
            <person name="Qiu L."/>
        </authorList>
    </citation>
    <scope>NUCLEOTIDE SEQUENCE [LARGE SCALE GENOMIC DNA]</scope>
    <source>
        <strain evidence="10">4Y35</strain>
    </source>
</reference>
<feature type="domain" description="MacB-like periplasmic core" evidence="9">
    <location>
        <begin position="86"/>
        <end position="302"/>
    </location>
</feature>
<feature type="transmembrane region" description="Helical" evidence="7">
    <location>
        <begin position="747"/>
        <end position="773"/>
    </location>
</feature>
<sequence>MLFRRGKEGARLNDELQFHLEQQIAENVAAGMSEEEARHAAMRSFGNPTALRDETRGTWNWSWLESLFRDARIASRTLLRTPSFAVVATLVMALGIGANVALFTIVRSVLLKPLPFKDPSQLLRLYEHSAFGDFPYNQSAGGVYAEWKKQSKSFSDVAILGYAGHNLSGSGGQLPENVRAATFSHDFLPTLGIQPAIGRNFSAADDQPSANATVILSWGLWKRRFGGNPAILGQTILLTAKPYTIIGVMPAWFALPNQAVQLWAPLYHEEKPQLMQAIDDHDFRVIGRLKPGVTQTQAVTDLSLITRRIHDEHRDLPFVSDGANARPLLESIVGDMKRPLYVLLAATGCVLLIACLNVANLLVARSAARRKELAVRTALGGSRLRLLREHLMESFLLSAAGGLIGCVLAYAVLQWLMNVRQDMTRAEAIHMDGVVVAFTLGVIVLCAMFAGLISAASSKGDQVLAVLQDSSRSHSAGSSRASLRKVLLSLELGLTVVLLIGAGLLLKSYAKLRSANLGCITQNVLTTYFDLPEARYTQMTQRVNFFETLLSRVRNLPGVRAAGLVFPVVPGDGYGGDHGFTIAEHPPLPLGKGTFAIHRWADPGYFAAIGIPLLRGRTFDENQLPGHATQVMISEAFARQYFPGEDPIGKHLKTDSDKHAYEVIGIVGDTRFEIPEPPRPMMYYALYAADDMNGAALVVRSNYDVTQLALPIQRIVQELDRDLPLSDILTMDQVIGRNTMDESFNAALLLAFAMLSMVLAAVGLFGVLSYVVAQRTTEIGIRMALGAQREEVMRLMLRDGLRPALVGLIFGLLASAGVTRLIASMLYGTSPFDPAVFVLVALMLLLVAAAACALPAWRASHLDPMQALRTE</sequence>
<feature type="domain" description="ABC3 transporter permease C-terminal" evidence="8">
    <location>
        <begin position="347"/>
        <end position="456"/>
    </location>
</feature>
<evidence type="ECO:0000256" key="3">
    <source>
        <dbReference type="ARBA" id="ARBA00022692"/>
    </source>
</evidence>
<dbReference type="Proteomes" id="UP000515312">
    <property type="component" value="Chromosome"/>
</dbReference>
<feature type="transmembrane region" description="Helical" evidence="7">
    <location>
        <begin position="84"/>
        <end position="106"/>
    </location>
</feature>
<feature type="domain" description="ABC3 transporter permease C-terminal" evidence="8">
    <location>
        <begin position="751"/>
        <end position="864"/>
    </location>
</feature>
<gene>
    <name evidence="10" type="ORF">H7849_06835</name>
</gene>
<dbReference type="Pfam" id="PF12704">
    <property type="entry name" value="MacB_PCD"/>
    <property type="match status" value="2"/>
</dbReference>
<dbReference type="InterPro" id="IPR050250">
    <property type="entry name" value="Macrolide_Exporter_MacB"/>
</dbReference>
<feature type="domain" description="MacB-like periplasmic core" evidence="9">
    <location>
        <begin position="495"/>
        <end position="670"/>
    </location>
</feature>
<feature type="transmembrane region" description="Helical" evidence="7">
    <location>
        <begin position="433"/>
        <end position="453"/>
    </location>
</feature>
<keyword evidence="2" id="KW-1003">Cell membrane</keyword>
<feature type="transmembrane region" description="Helical" evidence="7">
    <location>
        <begin position="835"/>
        <end position="857"/>
    </location>
</feature>
<dbReference type="KEGG" id="adin:H7849_06835"/>
<evidence type="ECO:0000259" key="8">
    <source>
        <dbReference type="Pfam" id="PF02687"/>
    </source>
</evidence>
<protein>
    <submittedName>
        <fullName evidence="10">ABC transporter permease</fullName>
    </submittedName>
</protein>
<dbReference type="GO" id="GO:0005886">
    <property type="term" value="C:plasma membrane"/>
    <property type="evidence" value="ECO:0007669"/>
    <property type="project" value="UniProtKB-SubCell"/>
</dbReference>
<dbReference type="NCBIfam" id="NF038403">
    <property type="entry name" value="perm_prefix_1"/>
    <property type="match status" value="1"/>
</dbReference>
<dbReference type="PANTHER" id="PTHR30572:SF4">
    <property type="entry name" value="ABC TRANSPORTER PERMEASE YTRF"/>
    <property type="match status" value="1"/>
</dbReference>
<dbReference type="InterPro" id="IPR025857">
    <property type="entry name" value="MacB_PCD"/>
</dbReference>
<evidence type="ECO:0000256" key="1">
    <source>
        <dbReference type="ARBA" id="ARBA00004651"/>
    </source>
</evidence>
<evidence type="ECO:0000256" key="6">
    <source>
        <dbReference type="ARBA" id="ARBA00038076"/>
    </source>
</evidence>
<dbReference type="PANTHER" id="PTHR30572">
    <property type="entry name" value="MEMBRANE COMPONENT OF TRANSPORTER-RELATED"/>
    <property type="match status" value="1"/>
</dbReference>
<accession>A0A7G8BQL9</accession>
<proteinExistence type="inferred from homology"/>
<dbReference type="Pfam" id="PF02687">
    <property type="entry name" value="FtsX"/>
    <property type="match status" value="2"/>
</dbReference>
<feature type="transmembrane region" description="Helical" evidence="7">
    <location>
        <begin position="395"/>
        <end position="413"/>
    </location>
</feature>
<evidence type="ECO:0000256" key="2">
    <source>
        <dbReference type="ARBA" id="ARBA00022475"/>
    </source>
</evidence>
<name>A0A7G8BQL9_9BACT</name>
<evidence type="ECO:0000256" key="4">
    <source>
        <dbReference type="ARBA" id="ARBA00022989"/>
    </source>
</evidence>
<keyword evidence="4 7" id="KW-1133">Transmembrane helix</keyword>
<dbReference type="AlphaFoldDB" id="A0A7G8BQL9"/>
<comment type="similarity">
    <text evidence="6">Belongs to the ABC-4 integral membrane protein family.</text>
</comment>
<feature type="transmembrane region" description="Helical" evidence="7">
    <location>
        <begin position="340"/>
        <end position="363"/>
    </location>
</feature>
<comment type="subcellular location">
    <subcellularLocation>
        <location evidence="1">Cell membrane</location>
        <topology evidence="1">Multi-pass membrane protein</topology>
    </subcellularLocation>
</comment>
<evidence type="ECO:0000256" key="5">
    <source>
        <dbReference type="ARBA" id="ARBA00023136"/>
    </source>
</evidence>
<organism evidence="10 11">
    <name type="scientific">Alloacidobacterium dinghuense</name>
    <dbReference type="NCBI Taxonomy" id="2763107"/>
    <lineage>
        <taxon>Bacteria</taxon>
        <taxon>Pseudomonadati</taxon>
        <taxon>Acidobacteriota</taxon>
        <taxon>Terriglobia</taxon>
        <taxon>Terriglobales</taxon>
        <taxon>Acidobacteriaceae</taxon>
        <taxon>Alloacidobacterium</taxon>
    </lineage>
</organism>
<feature type="transmembrane region" description="Helical" evidence="7">
    <location>
        <begin position="486"/>
        <end position="506"/>
    </location>
</feature>
<keyword evidence="5 7" id="KW-0472">Membrane</keyword>
<dbReference type="EMBL" id="CP060394">
    <property type="protein sequence ID" value="QNI34839.1"/>
    <property type="molecule type" value="Genomic_DNA"/>
</dbReference>
<dbReference type="InterPro" id="IPR003838">
    <property type="entry name" value="ABC3_permease_C"/>
</dbReference>
<dbReference type="GO" id="GO:0022857">
    <property type="term" value="F:transmembrane transporter activity"/>
    <property type="evidence" value="ECO:0007669"/>
    <property type="project" value="TreeGrafter"/>
</dbReference>
<feature type="transmembrane region" description="Helical" evidence="7">
    <location>
        <begin position="803"/>
        <end position="823"/>
    </location>
</feature>
<evidence type="ECO:0000313" key="10">
    <source>
        <dbReference type="EMBL" id="QNI34839.1"/>
    </source>
</evidence>
<evidence type="ECO:0000313" key="11">
    <source>
        <dbReference type="Proteomes" id="UP000515312"/>
    </source>
</evidence>
<dbReference type="InterPro" id="IPR047928">
    <property type="entry name" value="Perm_prefix_1"/>
</dbReference>
<evidence type="ECO:0000259" key="9">
    <source>
        <dbReference type="Pfam" id="PF12704"/>
    </source>
</evidence>
<keyword evidence="3 7" id="KW-0812">Transmembrane</keyword>